<name>A0A1M4V4V4_9CLOT</name>
<organism evidence="1 2">
    <name type="scientific">Clostridium fallax</name>
    <dbReference type="NCBI Taxonomy" id="1533"/>
    <lineage>
        <taxon>Bacteria</taxon>
        <taxon>Bacillati</taxon>
        <taxon>Bacillota</taxon>
        <taxon>Clostridia</taxon>
        <taxon>Eubacteriales</taxon>
        <taxon>Clostridiaceae</taxon>
        <taxon>Clostridium</taxon>
    </lineage>
</organism>
<proteinExistence type="predicted"/>
<feature type="non-terminal residue" evidence="1">
    <location>
        <position position="41"/>
    </location>
</feature>
<evidence type="ECO:0000313" key="2">
    <source>
        <dbReference type="Proteomes" id="UP000184035"/>
    </source>
</evidence>
<dbReference type="AlphaFoldDB" id="A0A1M4V4V4"/>
<accession>A0A1M4V4V4</accession>
<reference evidence="1 2" key="1">
    <citation type="submission" date="2016-11" db="EMBL/GenBank/DDBJ databases">
        <authorList>
            <person name="Jaros S."/>
            <person name="Januszkiewicz K."/>
            <person name="Wedrychowicz H."/>
        </authorList>
    </citation>
    <scope>NUCLEOTIDE SEQUENCE [LARGE SCALE GENOMIC DNA]</scope>
    <source>
        <strain evidence="1 2">DSM 2631</strain>
    </source>
</reference>
<dbReference type="Proteomes" id="UP000184035">
    <property type="component" value="Unassembled WGS sequence"/>
</dbReference>
<gene>
    <name evidence="1" type="ORF">SAMN05443638_106144</name>
</gene>
<dbReference type="EMBL" id="FQVM01000006">
    <property type="protein sequence ID" value="SHE63959.1"/>
    <property type="molecule type" value="Genomic_DNA"/>
</dbReference>
<protein>
    <submittedName>
        <fullName evidence="1">Uncharacterized protein</fullName>
    </submittedName>
</protein>
<keyword evidence="2" id="KW-1185">Reference proteome</keyword>
<sequence>MVGKLMSIEEVKIDSVESEAENGMPFGRGVNNCLVKVLEIA</sequence>
<evidence type="ECO:0000313" key="1">
    <source>
        <dbReference type="EMBL" id="SHE63959.1"/>
    </source>
</evidence>